<dbReference type="EMBL" id="JAKKPZ010000001">
    <property type="protein sequence ID" value="KAI1729472.1"/>
    <property type="molecule type" value="Genomic_DNA"/>
</dbReference>
<feature type="transmembrane region" description="Helical" evidence="11">
    <location>
        <begin position="150"/>
        <end position="169"/>
    </location>
</feature>
<comment type="caution">
    <text evidence="12">The sequence shown here is derived from an EMBL/GenBank/DDBJ whole genome shotgun (WGS) entry which is preliminary data.</text>
</comment>
<evidence type="ECO:0000256" key="6">
    <source>
        <dbReference type="ARBA" id="ARBA00022989"/>
    </source>
</evidence>
<keyword evidence="3" id="KW-1003">Cell membrane</keyword>
<evidence type="ECO:0000256" key="4">
    <source>
        <dbReference type="ARBA" id="ARBA00022692"/>
    </source>
</evidence>
<evidence type="ECO:0000256" key="1">
    <source>
        <dbReference type="ARBA" id="ARBA00004477"/>
    </source>
</evidence>
<evidence type="ECO:0000256" key="11">
    <source>
        <dbReference type="SAM" id="Phobius"/>
    </source>
</evidence>
<evidence type="ECO:0000256" key="8">
    <source>
        <dbReference type="ARBA" id="ARBA00034739"/>
    </source>
</evidence>
<protein>
    <recommendedName>
        <fullName evidence="9">BOS complex subunit TMEM147</fullName>
    </recommendedName>
    <alternativeName>
        <fullName evidence="10">Transmembrane protein 147</fullName>
    </alternativeName>
</protein>
<evidence type="ECO:0000256" key="3">
    <source>
        <dbReference type="ARBA" id="ARBA00022475"/>
    </source>
</evidence>
<evidence type="ECO:0000313" key="13">
    <source>
        <dbReference type="EMBL" id="KAI1729472.1"/>
    </source>
</evidence>
<name>A0AAD4RE37_9BILA</name>
<dbReference type="GO" id="GO:0005789">
    <property type="term" value="C:endoplasmic reticulum membrane"/>
    <property type="evidence" value="ECO:0007669"/>
    <property type="project" value="UniProtKB-SubCell"/>
</dbReference>
<organism evidence="12 14">
    <name type="scientific">Ditylenchus destructor</name>
    <dbReference type="NCBI Taxonomy" id="166010"/>
    <lineage>
        <taxon>Eukaryota</taxon>
        <taxon>Metazoa</taxon>
        <taxon>Ecdysozoa</taxon>
        <taxon>Nematoda</taxon>
        <taxon>Chromadorea</taxon>
        <taxon>Rhabditida</taxon>
        <taxon>Tylenchina</taxon>
        <taxon>Tylenchomorpha</taxon>
        <taxon>Sphaerularioidea</taxon>
        <taxon>Anguinidae</taxon>
        <taxon>Anguininae</taxon>
        <taxon>Ditylenchus</taxon>
    </lineage>
</organism>
<dbReference type="AlphaFoldDB" id="A0AAD4RE37"/>
<dbReference type="EMBL" id="JAKKPZ010000001">
    <property type="protein sequence ID" value="KAI1729470.1"/>
    <property type="molecule type" value="Genomic_DNA"/>
</dbReference>
<evidence type="ECO:0000256" key="2">
    <source>
        <dbReference type="ARBA" id="ARBA00004651"/>
    </source>
</evidence>
<evidence type="ECO:0000256" key="10">
    <source>
        <dbReference type="ARBA" id="ARBA00034899"/>
    </source>
</evidence>
<comment type="similarity">
    <text evidence="8">Belongs to the TMEM147 family.</text>
</comment>
<keyword evidence="5" id="KW-0256">Endoplasmic reticulum</keyword>
<dbReference type="Pfam" id="PF09767">
    <property type="entry name" value="DUF2053"/>
    <property type="match status" value="1"/>
</dbReference>
<evidence type="ECO:0000313" key="12">
    <source>
        <dbReference type="EMBL" id="KAI1729470.1"/>
    </source>
</evidence>
<gene>
    <name evidence="12" type="ORF">DdX_01712</name>
    <name evidence="13" type="ORF">DdX_01714</name>
</gene>
<evidence type="ECO:0000313" key="14">
    <source>
        <dbReference type="Proteomes" id="UP001201812"/>
    </source>
</evidence>
<proteinExistence type="inferred from homology"/>
<evidence type="ECO:0000256" key="7">
    <source>
        <dbReference type="ARBA" id="ARBA00023136"/>
    </source>
</evidence>
<dbReference type="InterPro" id="IPR019164">
    <property type="entry name" value="TMEM147"/>
</dbReference>
<reference evidence="12" key="1">
    <citation type="submission" date="2022-01" db="EMBL/GenBank/DDBJ databases">
        <title>Genome Sequence Resource for Two Populations of Ditylenchus destructor, the Migratory Endoparasitic Phytonematode.</title>
        <authorList>
            <person name="Zhang H."/>
            <person name="Lin R."/>
            <person name="Xie B."/>
        </authorList>
    </citation>
    <scope>NUCLEOTIDE SEQUENCE</scope>
    <source>
        <strain evidence="12">BazhouSP</strain>
    </source>
</reference>
<keyword evidence="7 11" id="KW-0472">Membrane</keyword>
<keyword evidence="6 11" id="KW-1133">Transmembrane helix</keyword>
<feature type="transmembrane region" description="Helical" evidence="11">
    <location>
        <begin position="110"/>
        <end position="130"/>
    </location>
</feature>
<feature type="transmembrane region" description="Helical" evidence="11">
    <location>
        <begin position="211"/>
        <end position="232"/>
    </location>
</feature>
<evidence type="ECO:0000256" key="5">
    <source>
        <dbReference type="ARBA" id="ARBA00022824"/>
    </source>
</evidence>
<dbReference type="PANTHER" id="PTHR12869">
    <property type="entry name" value="SMALL SEVEN TRANSMEMBRANE DOMAIN-CONTAINING PROTEIN"/>
    <property type="match status" value="1"/>
</dbReference>
<dbReference type="GO" id="GO:0005886">
    <property type="term" value="C:plasma membrane"/>
    <property type="evidence" value="ECO:0007669"/>
    <property type="project" value="UniProtKB-SubCell"/>
</dbReference>
<dbReference type="PANTHER" id="PTHR12869:SF0">
    <property type="entry name" value="BOS COMPLEX SUBUNIT TMEM147"/>
    <property type="match status" value="1"/>
</dbReference>
<comment type="subcellular location">
    <subcellularLocation>
        <location evidence="2">Cell membrane</location>
        <topology evidence="2">Multi-pass membrane protein</topology>
    </subcellularLocation>
    <subcellularLocation>
        <location evidence="1">Endoplasmic reticulum membrane</location>
        <topology evidence="1">Multi-pass membrane protein</topology>
    </subcellularLocation>
</comment>
<keyword evidence="14" id="KW-1185">Reference proteome</keyword>
<accession>A0AAD4RE37</accession>
<evidence type="ECO:0000256" key="9">
    <source>
        <dbReference type="ARBA" id="ARBA00034846"/>
    </source>
</evidence>
<feature type="transmembrane region" description="Helical" evidence="11">
    <location>
        <begin position="181"/>
        <end position="199"/>
    </location>
</feature>
<dbReference type="Proteomes" id="UP001201812">
    <property type="component" value="Unassembled WGS sequence"/>
</dbReference>
<sequence length="242" mass="27261">MTLFHFGNCAILAYAPYFIAYKYSSLSEYSNWWKCAQAALVYFLTQFLKMMTLATFFPATGSNVEFGQMEGVEIERFNLVSELIRNSVDVVDVIGLHVAMSYFLTGKGEVRFLTAGLGWAGAHSLASYLLSLFVGSRSTGFHWSYIQTAMQSNIDLLFYMSMAALVWLFNRKDIAANLRRLVGLLLVICIFHDVIYQLFYFKVLLRSWSLISAKAAFAIALTVMTTFSYATLGHNGAHQKSN</sequence>
<keyword evidence="4 11" id="KW-0812">Transmembrane</keyword>